<dbReference type="EMBL" id="JBICBT010000413">
    <property type="protein sequence ID" value="KAL3114526.1"/>
    <property type="molecule type" value="Genomic_DNA"/>
</dbReference>
<dbReference type="EC" id="3.1.3.2" evidence="2"/>
<dbReference type="Gene3D" id="3.60.21.10">
    <property type="match status" value="1"/>
</dbReference>
<feature type="compositionally biased region" description="Acidic residues" evidence="8">
    <location>
        <begin position="37"/>
        <end position="61"/>
    </location>
</feature>
<evidence type="ECO:0000256" key="9">
    <source>
        <dbReference type="SAM" id="Phobius"/>
    </source>
</evidence>
<dbReference type="InterPro" id="IPR004843">
    <property type="entry name" value="Calcineurin-like_PHP"/>
</dbReference>
<comment type="catalytic activity">
    <reaction evidence="1">
        <text>a phosphate monoester + H2O = an alcohol + phosphate</text>
        <dbReference type="Rhea" id="RHEA:15017"/>
        <dbReference type="ChEBI" id="CHEBI:15377"/>
        <dbReference type="ChEBI" id="CHEBI:30879"/>
        <dbReference type="ChEBI" id="CHEBI:43474"/>
        <dbReference type="ChEBI" id="CHEBI:67140"/>
        <dbReference type="EC" id="3.1.3.2"/>
    </reaction>
</comment>
<evidence type="ECO:0000259" key="10">
    <source>
        <dbReference type="Pfam" id="PF00149"/>
    </source>
</evidence>
<feature type="region of interest" description="Disordered" evidence="8">
    <location>
        <begin position="85"/>
        <end position="148"/>
    </location>
</feature>
<evidence type="ECO:0000256" key="8">
    <source>
        <dbReference type="SAM" id="MobiDB-lite"/>
    </source>
</evidence>
<feature type="compositionally biased region" description="Acidic residues" evidence="8">
    <location>
        <begin position="120"/>
        <end position="144"/>
    </location>
</feature>
<organism evidence="11 12">
    <name type="scientific">Heterodera trifolii</name>
    <dbReference type="NCBI Taxonomy" id="157864"/>
    <lineage>
        <taxon>Eukaryota</taxon>
        <taxon>Metazoa</taxon>
        <taxon>Ecdysozoa</taxon>
        <taxon>Nematoda</taxon>
        <taxon>Chromadorea</taxon>
        <taxon>Rhabditida</taxon>
        <taxon>Tylenchina</taxon>
        <taxon>Tylenchomorpha</taxon>
        <taxon>Tylenchoidea</taxon>
        <taxon>Heteroderidae</taxon>
        <taxon>Heteroderinae</taxon>
        <taxon>Heterodera</taxon>
    </lineage>
</organism>
<dbReference type="Pfam" id="PF00149">
    <property type="entry name" value="Metallophos"/>
    <property type="match status" value="1"/>
</dbReference>
<dbReference type="InterPro" id="IPR029052">
    <property type="entry name" value="Metallo-depent_PP-like"/>
</dbReference>
<evidence type="ECO:0000256" key="4">
    <source>
        <dbReference type="ARBA" id="ARBA00022729"/>
    </source>
</evidence>
<evidence type="ECO:0000313" key="12">
    <source>
        <dbReference type="Proteomes" id="UP001620626"/>
    </source>
</evidence>
<keyword evidence="5" id="KW-0378">Hydrolase</keyword>
<dbReference type="SUPFAM" id="SSF56300">
    <property type="entry name" value="Metallo-dependent phosphatases"/>
    <property type="match status" value="1"/>
</dbReference>
<keyword evidence="9" id="KW-0472">Membrane</keyword>
<protein>
    <recommendedName>
        <fullName evidence="3">Tartrate-resistant acid phosphatase type 5</fullName>
        <ecNumber evidence="2">3.1.3.2</ecNumber>
    </recommendedName>
    <alternativeName>
        <fullName evidence="7">Tartrate-resistant acid ATPase</fullName>
    </alternativeName>
    <alternativeName>
        <fullName evidence="6">Type 5 acid phosphatase</fullName>
    </alternativeName>
</protein>
<name>A0ABD2LH58_9BILA</name>
<keyword evidence="9" id="KW-1133">Transmembrane helix</keyword>
<accession>A0ABD2LH58</accession>
<feature type="domain" description="Calcineurin-like phosphoesterase" evidence="10">
    <location>
        <begin position="312"/>
        <end position="543"/>
    </location>
</feature>
<dbReference type="CDD" id="cd07378">
    <property type="entry name" value="MPP_ACP5"/>
    <property type="match status" value="1"/>
</dbReference>
<reference evidence="11 12" key="1">
    <citation type="submission" date="2024-10" db="EMBL/GenBank/DDBJ databases">
        <authorList>
            <person name="Kim D."/>
        </authorList>
    </citation>
    <scope>NUCLEOTIDE SEQUENCE [LARGE SCALE GENOMIC DNA]</scope>
    <source>
        <strain evidence="11">BH-2024</strain>
    </source>
</reference>
<dbReference type="PANTHER" id="PTHR10161">
    <property type="entry name" value="TARTRATE-RESISTANT ACID PHOSPHATASE TYPE 5"/>
    <property type="match status" value="1"/>
</dbReference>
<gene>
    <name evidence="11" type="ORF">niasHT_014333</name>
</gene>
<feature type="region of interest" description="Disordered" evidence="8">
    <location>
        <begin position="19"/>
        <end position="68"/>
    </location>
</feature>
<evidence type="ECO:0000256" key="6">
    <source>
        <dbReference type="ARBA" id="ARBA00029999"/>
    </source>
</evidence>
<evidence type="ECO:0000256" key="3">
    <source>
        <dbReference type="ARBA" id="ARBA00015822"/>
    </source>
</evidence>
<keyword evidence="12" id="KW-1185">Reference proteome</keyword>
<feature type="region of interest" description="Disordered" evidence="8">
    <location>
        <begin position="630"/>
        <end position="654"/>
    </location>
</feature>
<feature type="transmembrane region" description="Helical" evidence="9">
    <location>
        <begin position="243"/>
        <end position="267"/>
    </location>
</feature>
<evidence type="ECO:0000313" key="11">
    <source>
        <dbReference type="EMBL" id="KAL3114526.1"/>
    </source>
</evidence>
<sequence length="654" mass="73698">MNDEANDFTRDYWRHREEHGDVDDWGEAAEGVPDDWTPSDESDSSSDEDSDGDSSDDSDEGPDGRFVDWLKNSRSLHVVWAVSSRLAKQRDERDYWRRREEHGDVDDWGEAAEGVPDDWTPSDESDSSSDEDSDGDSSDDSDEGPDGRFVDWLKGIGEWWDKQKERMEKFEIKKEKDDAFISLSVGVRESSTLLCPSPSLLPSYFPLCHSPPPPPTSSFSSFAMSHPSHFLLPFVSLPRNTKFVLLFLLLASAMVSMLCLISGLFLLPPDIHSFSSTPSEQDANRQIPLTTVGRLSCVTEAGCVLSDTSQLNFLVVGDIGGLPVFPYYSYAQTKVARAMAKIGRRHRTHFVVNVGDNFYFNGVQTAFDGRFEDSFEEIYDQPELLVPWYTIAGNHDHLGNVTAQLARTDFSSRWTFPRLFYKVRLSFDGLSPPSAVRVDLLMLDTVVLCGNTVDVQGDSLFNWLFAQKREPNGPSAEHRQLAAQQWAWIEQQMRRSDADYLFVVGHYPIHSVSEHGSFACLRRLDSLLHSHGANAYFSGHDHTLQHIRFGAVPSEDVKGTVAEDRHIHYIVSGAASRTDRSAKHIEDVPKEALLFRYPTGWNPFSQIGFSNGGFVQVQLQRNNGTMNFYSGTQQKKHSFELKPRRRRGTNGTGK</sequence>
<keyword evidence="9" id="KW-0812">Transmembrane</keyword>
<evidence type="ECO:0000256" key="7">
    <source>
        <dbReference type="ARBA" id="ARBA00031589"/>
    </source>
</evidence>
<evidence type="ECO:0000256" key="5">
    <source>
        <dbReference type="ARBA" id="ARBA00022801"/>
    </source>
</evidence>
<dbReference type="GO" id="GO:0003993">
    <property type="term" value="F:acid phosphatase activity"/>
    <property type="evidence" value="ECO:0007669"/>
    <property type="project" value="UniProtKB-EC"/>
</dbReference>
<dbReference type="InterPro" id="IPR024927">
    <property type="entry name" value="Acid_PPase"/>
</dbReference>
<dbReference type="PANTHER" id="PTHR10161:SF14">
    <property type="entry name" value="TARTRATE-RESISTANT ACID PHOSPHATASE TYPE 5"/>
    <property type="match status" value="1"/>
</dbReference>
<evidence type="ECO:0000256" key="2">
    <source>
        <dbReference type="ARBA" id="ARBA00012646"/>
    </source>
</evidence>
<evidence type="ECO:0000256" key="1">
    <source>
        <dbReference type="ARBA" id="ARBA00000032"/>
    </source>
</evidence>
<dbReference type="InterPro" id="IPR051558">
    <property type="entry name" value="Metallophosphoesterase_PAP"/>
</dbReference>
<comment type="caution">
    <text evidence="11">The sequence shown here is derived from an EMBL/GenBank/DDBJ whole genome shotgun (WGS) entry which is preliminary data.</text>
</comment>
<keyword evidence="4" id="KW-0732">Signal</keyword>
<dbReference type="Proteomes" id="UP001620626">
    <property type="component" value="Unassembled WGS sequence"/>
</dbReference>
<dbReference type="AlphaFoldDB" id="A0ABD2LH58"/>
<proteinExistence type="predicted"/>
<feature type="compositionally biased region" description="Basic and acidic residues" evidence="8">
    <location>
        <begin position="88"/>
        <end position="102"/>
    </location>
</feature>